<dbReference type="Pfam" id="PF00005">
    <property type="entry name" value="ABC_tran"/>
    <property type="match status" value="1"/>
</dbReference>
<dbReference type="FunFam" id="3.40.50.300:FF:000224">
    <property type="entry name" value="Energy-coupling factor transporter ATP-binding protein EcfA"/>
    <property type="match status" value="1"/>
</dbReference>
<dbReference type="AlphaFoldDB" id="A0A0E3QNL0"/>
<dbReference type="GO" id="GO:0042626">
    <property type="term" value="F:ATPase-coupled transmembrane transporter activity"/>
    <property type="evidence" value="ECO:0007669"/>
    <property type="project" value="TreeGrafter"/>
</dbReference>
<keyword evidence="8 10" id="KW-0472">Membrane</keyword>
<dbReference type="GO" id="GO:0005524">
    <property type="term" value="F:ATP binding"/>
    <property type="evidence" value="ECO:0007669"/>
    <property type="project" value="UniProtKB-UniRule"/>
</dbReference>
<evidence type="ECO:0000256" key="8">
    <source>
        <dbReference type="ARBA" id="ARBA00023136"/>
    </source>
</evidence>
<organism evidence="12 13">
    <name type="scientific">Methanosarcina barkeri str. Wiesmoor</name>
    <dbReference type="NCBI Taxonomy" id="1434109"/>
    <lineage>
        <taxon>Archaea</taxon>
        <taxon>Methanobacteriati</taxon>
        <taxon>Methanobacteriota</taxon>
        <taxon>Stenosarchaea group</taxon>
        <taxon>Methanomicrobia</taxon>
        <taxon>Methanosarcinales</taxon>
        <taxon>Methanosarcinaceae</taxon>
        <taxon>Methanosarcina</taxon>
    </lineage>
</organism>
<sequence>MAILETTDLKYTYPDGTLAIEGISISIDKGKKIAFVGPNGSGKSTLFLLLNGTLEPQEGKIIFHGKPLLYDTPSLREIRKSIGIVFQNSDDQIFAPTVYQDVAFGPTNLEMTEEEVVAKVNETLEYVGLLELKDKPPHHLSGGQKKRVAVAGVVVMEPEVIILDEPLANLDPVGADEILDLLNELNQFEKTIVISTHDVDFAYSWADYIYLLVNRKIIGSGTPEEVFCDPGMLKDAGLKIPMILEIYYEIQKRNMASVNRVPKTVPEIVDTLKPPSLIWVDVPEGVKEGDRLDFGLYMEEIGKQCSEEVMDARVLHIHENGQAIVAVKRKAAGIGKVLVYDTDSYKLKEIKELLASADFDVTGAMGKRTKLILESDHLKLDFTVGVIDKSILMALCGKNVLIFTGGGMVDHAVRRISDYCKKSGVRIKVGVFNRETGKAQDWKAVLEVKEQKSEAS</sequence>
<dbReference type="PROSITE" id="PS00211">
    <property type="entry name" value="ABC_TRANSPORTER_1"/>
    <property type="match status" value="1"/>
</dbReference>
<dbReference type="GeneID" id="24825137"/>
<dbReference type="InterPro" id="IPR027417">
    <property type="entry name" value="P-loop_NTPase"/>
</dbReference>
<gene>
    <name evidence="12" type="ORF">MSBRW_3505</name>
</gene>
<feature type="domain" description="ABC transporter" evidence="11">
    <location>
        <begin position="4"/>
        <end position="239"/>
    </location>
</feature>
<comment type="function">
    <text evidence="10">Part of an ABC transporter complex. Responsible for energy coupling to the transport system.</text>
</comment>
<accession>A0A0E3QNL0</accession>
<dbReference type="PROSITE" id="PS50893">
    <property type="entry name" value="ABC_TRANSPORTER_2"/>
    <property type="match status" value="1"/>
</dbReference>
<dbReference type="SUPFAM" id="SSF52540">
    <property type="entry name" value="P-loop containing nucleoside triphosphate hydrolases"/>
    <property type="match status" value="1"/>
</dbReference>
<dbReference type="InterPro" id="IPR050095">
    <property type="entry name" value="ECF_ABC_transporter_ATP-bd"/>
</dbReference>
<comment type="similarity">
    <text evidence="2 10">Belongs to the ABC transporter superfamily.</text>
</comment>
<evidence type="ECO:0000256" key="2">
    <source>
        <dbReference type="ARBA" id="ARBA00005417"/>
    </source>
</evidence>
<dbReference type="KEGG" id="mbw:MSBRW_3505"/>
<evidence type="ECO:0000313" key="12">
    <source>
        <dbReference type="EMBL" id="AKB52758.1"/>
    </source>
</evidence>
<dbReference type="InterPro" id="IPR003593">
    <property type="entry name" value="AAA+_ATPase"/>
</dbReference>
<evidence type="ECO:0000256" key="3">
    <source>
        <dbReference type="ARBA" id="ARBA00022448"/>
    </source>
</evidence>
<dbReference type="PANTHER" id="PTHR43553:SF24">
    <property type="entry name" value="ENERGY-COUPLING FACTOR TRANSPORTER ATP-BINDING PROTEIN ECFA1"/>
    <property type="match status" value="1"/>
</dbReference>
<dbReference type="EMBL" id="CP009526">
    <property type="protein sequence ID" value="AKB52758.1"/>
    <property type="molecule type" value="Genomic_DNA"/>
</dbReference>
<keyword evidence="4 10" id="KW-1003">Cell membrane</keyword>
<dbReference type="InterPro" id="IPR003439">
    <property type="entry name" value="ABC_transporter-like_ATP-bd"/>
</dbReference>
<evidence type="ECO:0000259" key="11">
    <source>
        <dbReference type="PROSITE" id="PS50893"/>
    </source>
</evidence>
<evidence type="ECO:0000256" key="6">
    <source>
        <dbReference type="ARBA" id="ARBA00022840"/>
    </source>
</evidence>
<keyword evidence="6 10" id="KW-0067">ATP-binding</keyword>
<dbReference type="PATRIC" id="fig|1434109.4.peg.4538"/>
<dbReference type="GO" id="GO:0016887">
    <property type="term" value="F:ATP hydrolysis activity"/>
    <property type="evidence" value="ECO:0007669"/>
    <property type="project" value="InterPro"/>
</dbReference>
<reference evidence="12 13" key="1">
    <citation type="submission" date="2014-07" db="EMBL/GenBank/DDBJ databases">
        <title>Methanogenic archaea and the global carbon cycle.</title>
        <authorList>
            <person name="Henriksen J.R."/>
            <person name="Luke J."/>
            <person name="Reinhart S."/>
            <person name="Benedict M.N."/>
            <person name="Youngblut N.D."/>
            <person name="Metcalf M.E."/>
            <person name="Whitaker R.J."/>
            <person name="Metcalf W.W."/>
        </authorList>
    </citation>
    <scope>NUCLEOTIDE SEQUENCE [LARGE SCALE GENOMIC DNA]</scope>
    <source>
        <strain evidence="12 13">Wiesmoor</strain>
    </source>
</reference>
<dbReference type="HOGENOM" id="CLU_000604_13_1_2"/>
<evidence type="ECO:0000256" key="1">
    <source>
        <dbReference type="ARBA" id="ARBA00004202"/>
    </source>
</evidence>
<dbReference type="NCBIfam" id="TIGR01166">
    <property type="entry name" value="cbiO"/>
    <property type="match status" value="1"/>
</dbReference>
<dbReference type="GO" id="GO:0043190">
    <property type="term" value="C:ATP-binding cassette (ABC) transporter complex"/>
    <property type="evidence" value="ECO:0007669"/>
    <property type="project" value="TreeGrafter"/>
</dbReference>
<dbReference type="Proteomes" id="UP000033038">
    <property type="component" value="Chromosome"/>
</dbReference>
<dbReference type="Gene3D" id="3.40.50.300">
    <property type="entry name" value="P-loop containing nucleotide triphosphate hydrolases"/>
    <property type="match status" value="1"/>
</dbReference>
<dbReference type="SMART" id="SM00382">
    <property type="entry name" value="AAA"/>
    <property type="match status" value="1"/>
</dbReference>
<dbReference type="PANTHER" id="PTHR43553">
    <property type="entry name" value="HEAVY METAL TRANSPORTER"/>
    <property type="match status" value="1"/>
</dbReference>
<dbReference type="GO" id="GO:0006824">
    <property type="term" value="P:cobalt ion transport"/>
    <property type="evidence" value="ECO:0007669"/>
    <property type="project" value="InterPro"/>
</dbReference>
<evidence type="ECO:0000256" key="7">
    <source>
        <dbReference type="ARBA" id="ARBA00022967"/>
    </source>
</evidence>
<evidence type="ECO:0000256" key="5">
    <source>
        <dbReference type="ARBA" id="ARBA00022741"/>
    </source>
</evidence>
<name>A0A0E3QNL0_METBA</name>
<evidence type="ECO:0000256" key="4">
    <source>
        <dbReference type="ARBA" id="ARBA00022475"/>
    </source>
</evidence>
<dbReference type="InterPro" id="IPR017871">
    <property type="entry name" value="ABC_transporter-like_CS"/>
</dbReference>
<comment type="subcellular location">
    <subcellularLocation>
        <location evidence="1 10">Cell membrane</location>
        <topology evidence="1 10">Peripheral membrane protein</topology>
    </subcellularLocation>
</comment>
<evidence type="ECO:0000256" key="10">
    <source>
        <dbReference type="RuleBase" id="RU364103"/>
    </source>
</evidence>
<keyword evidence="5 10" id="KW-0547">Nucleotide-binding</keyword>
<protein>
    <recommendedName>
        <fullName evidence="10">ABC transporter ATP-binding protein</fullName>
    </recommendedName>
</protein>
<evidence type="ECO:0000313" key="13">
    <source>
        <dbReference type="Proteomes" id="UP000033038"/>
    </source>
</evidence>
<evidence type="ECO:0000256" key="9">
    <source>
        <dbReference type="ARBA" id="ARBA00025157"/>
    </source>
</evidence>
<keyword evidence="3 10" id="KW-0813">Transport</keyword>
<proteinExistence type="inferred from homology"/>
<dbReference type="InterPro" id="IPR005876">
    <property type="entry name" value="Co_trans_ATP-bd"/>
</dbReference>
<comment type="function">
    <text evidence="9">Probably part of an ABC transporter complex. Responsible for energy coupling to the transport system.</text>
</comment>
<dbReference type="RefSeq" id="WP_011306233.1">
    <property type="nucleotide sequence ID" value="NZ_CP009526.1"/>
</dbReference>
<keyword evidence="7" id="KW-1278">Translocase</keyword>
<dbReference type="CDD" id="cd03225">
    <property type="entry name" value="ABC_cobalt_CbiO_domain1"/>
    <property type="match status" value="1"/>
</dbReference>
<dbReference type="InterPro" id="IPR015856">
    <property type="entry name" value="ABC_transpr_CbiO/EcfA_su"/>
</dbReference>